<evidence type="ECO:0000256" key="4">
    <source>
        <dbReference type="ARBA" id="ARBA00022840"/>
    </source>
</evidence>
<keyword evidence="3" id="KW-0547">Nucleotide-binding</keyword>
<dbReference type="InterPro" id="IPR003593">
    <property type="entry name" value="AAA+_ATPase"/>
</dbReference>
<evidence type="ECO:0000256" key="3">
    <source>
        <dbReference type="ARBA" id="ARBA00022741"/>
    </source>
</evidence>
<dbReference type="InterPro" id="IPR017871">
    <property type="entry name" value="ABC_transporter-like_CS"/>
</dbReference>
<keyword evidence="1" id="KW-0813">Transport</keyword>
<protein>
    <submittedName>
        <fullName evidence="6">ABC-type sulfate/molybdate transport system, ATPase component</fullName>
    </submittedName>
</protein>
<dbReference type="Proteomes" id="UP000027644">
    <property type="component" value="Unassembled WGS sequence"/>
</dbReference>
<evidence type="ECO:0000313" key="7">
    <source>
        <dbReference type="Proteomes" id="UP000027644"/>
    </source>
</evidence>
<dbReference type="GO" id="GO:0005524">
    <property type="term" value="F:ATP binding"/>
    <property type="evidence" value="ECO:0007669"/>
    <property type="project" value="UniProtKB-KW"/>
</dbReference>
<dbReference type="AlphaFoldDB" id="A0A074V9L5"/>
<evidence type="ECO:0000256" key="1">
    <source>
        <dbReference type="ARBA" id="ARBA00022448"/>
    </source>
</evidence>
<dbReference type="InterPro" id="IPR003439">
    <property type="entry name" value="ABC_transporter-like_ATP-bd"/>
</dbReference>
<name>A0A074V9L5_9NEIS</name>
<dbReference type="GO" id="GO:0016887">
    <property type="term" value="F:ATP hydrolysis activity"/>
    <property type="evidence" value="ECO:0007669"/>
    <property type="project" value="InterPro"/>
</dbReference>
<dbReference type="Gene3D" id="3.40.50.300">
    <property type="entry name" value="P-loop containing nucleotide triphosphate hydrolases"/>
    <property type="match status" value="1"/>
</dbReference>
<gene>
    <name evidence="6" type="ORF">SASC598J21_017130</name>
</gene>
<accession>A0A074V9L5</accession>
<organism evidence="6 7">
    <name type="scientific">Snodgrassella alvi SCGC AB-598-J21</name>
    <dbReference type="NCBI Taxonomy" id="1385367"/>
    <lineage>
        <taxon>Bacteria</taxon>
        <taxon>Pseudomonadati</taxon>
        <taxon>Pseudomonadota</taxon>
        <taxon>Betaproteobacteria</taxon>
        <taxon>Neisseriales</taxon>
        <taxon>Neisseriaceae</taxon>
        <taxon>Snodgrassella</taxon>
    </lineage>
</organism>
<evidence type="ECO:0000313" key="6">
    <source>
        <dbReference type="EMBL" id="KEQ00567.1"/>
    </source>
</evidence>
<dbReference type="PROSITE" id="PS50893">
    <property type="entry name" value="ABC_TRANSPORTER_2"/>
    <property type="match status" value="1"/>
</dbReference>
<dbReference type="InterPro" id="IPR050093">
    <property type="entry name" value="ABC_SmlMolc_Importer"/>
</dbReference>
<proteinExistence type="predicted"/>
<keyword evidence="4" id="KW-0067">ATP-binding</keyword>
<comment type="caution">
    <text evidence="6">The sequence shown here is derived from an EMBL/GenBank/DDBJ whole genome shotgun (WGS) entry which is preliminary data.</text>
</comment>
<evidence type="ECO:0000259" key="5">
    <source>
        <dbReference type="PROSITE" id="PS50893"/>
    </source>
</evidence>
<dbReference type="InterPro" id="IPR027417">
    <property type="entry name" value="P-loop_NTPase"/>
</dbReference>
<sequence>MVFMLDFNFQKTLQRNDRSHFTLDIRLCCQSQRTVIMGASGSGKSLMLKAVAGLLTPEQGHINVNGVTLFQAQQHINLSPQQRKLAFVFQDYALFPHLNVRQNIACGICHGLFNPKKRSRYAEVEHWLTAMQLNSVAEQYPAHLSGGQRQRVALARALIAQPRAILLDEPFSALDTQLRAQMRSELSAWQQKLNLPMLLITHDPEDAAAFDAQIWHMDNGCLYSAPRNNRNE</sequence>
<evidence type="ECO:0000256" key="2">
    <source>
        <dbReference type="ARBA" id="ARBA00022475"/>
    </source>
</evidence>
<dbReference type="PANTHER" id="PTHR42781">
    <property type="entry name" value="SPERMIDINE/PUTRESCINE IMPORT ATP-BINDING PROTEIN POTA"/>
    <property type="match status" value="1"/>
</dbReference>
<dbReference type="EMBL" id="AVQL01000449">
    <property type="protein sequence ID" value="KEQ00567.1"/>
    <property type="molecule type" value="Genomic_DNA"/>
</dbReference>
<dbReference type="SUPFAM" id="SSF52540">
    <property type="entry name" value="P-loop containing nucleoside triphosphate hydrolases"/>
    <property type="match status" value="1"/>
</dbReference>
<dbReference type="PROSITE" id="PS00211">
    <property type="entry name" value="ABC_TRANSPORTER_1"/>
    <property type="match status" value="1"/>
</dbReference>
<reference evidence="6 7" key="1">
    <citation type="journal article" date="2014" name="PLoS Genet.">
        <title>Hidden diversity in honey bee gut symbionts detected by single-cell genomics.</title>
        <authorList>
            <person name="Engel P."/>
            <person name="Stepanauskas R."/>
            <person name="Moran N."/>
        </authorList>
    </citation>
    <scope>NUCLEOTIDE SEQUENCE [LARGE SCALE GENOMIC DNA]</scope>
    <source>
        <strain evidence="6 7">SCGC AB-598-J21</strain>
    </source>
</reference>
<keyword evidence="2" id="KW-1003">Cell membrane</keyword>
<feature type="domain" description="ABC transporter" evidence="5">
    <location>
        <begin position="7"/>
        <end position="232"/>
    </location>
</feature>
<dbReference type="Pfam" id="PF00005">
    <property type="entry name" value="ABC_tran"/>
    <property type="match status" value="1"/>
</dbReference>
<dbReference type="PANTHER" id="PTHR42781:SF4">
    <property type="entry name" value="SPERMIDINE_PUTRESCINE IMPORT ATP-BINDING PROTEIN POTA"/>
    <property type="match status" value="1"/>
</dbReference>
<keyword evidence="2" id="KW-0472">Membrane</keyword>
<dbReference type="SMART" id="SM00382">
    <property type="entry name" value="AAA"/>
    <property type="match status" value="1"/>
</dbReference>